<feature type="compositionally biased region" description="Polar residues" evidence="1">
    <location>
        <begin position="125"/>
        <end position="147"/>
    </location>
</feature>
<evidence type="ECO:0000313" key="3">
    <source>
        <dbReference type="Proteomes" id="UP000184932"/>
    </source>
</evidence>
<keyword evidence="3" id="KW-1185">Reference proteome</keyword>
<sequence length="164" mass="17477">MAAVRIILIVIVLAVMGGIGFMQYGAMSSFNGSADPAGENYASNDTYEPEASRSSASSGYTAGNLIKSTKTTSRVGGDKTITIQRKKPGLWTRIRMWFGYVPEDAHRRDFARLKAQREREAAYSSGINQATGRKESTASVRESSSGASKKAAPNKSVASALSGD</sequence>
<dbReference type="Proteomes" id="UP000184932">
    <property type="component" value="Unassembled WGS sequence"/>
</dbReference>
<reference evidence="3" key="1">
    <citation type="submission" date="2016-11" db="EMBL/GenBank/DDBJ databases">
        <authorList>
            <person name="Varghese N."/>
            <person name="Submissions S."/>
        </authorList>
    </citation>
    <scope>NUCLEOTIDE SEQUENCE [LARGE SCALE GENOMIC DNA]</scope>
    <source>
        <strain evidence="3">DSM 29440</strain>
    </source>
</reference>
<feature type="region of interest" description="Disordered" evidence="1">
    <location>
        <begin position="121"/>
        <end position="164"/>
    </location>
</feature>
<evidence type="ECO:0000313" key="2">
    <source>
        <dbReference type="EMBL" id="SIO30530.1"/>
    </source>
</evidence>
<name>A0A1N6IET5_9RHOB</name>
<dbReference type="EMBL" id="FSRL01000002">
    <property type="protein sequence ID" value="SIO30530.1"/>
    <property type="molecule type" value="Genomic_DNA"/>
</dbReference>
<organism evidence="2 3">
    <name type="scientific">Vannielia litorea</name>
    <dbReference type="NCBI Taxonomy" id="1217970"/>
    <lineage>
        <taxon>Bacteria</taxon>
        <taxon>Pseudomonadati</taxon>
        <taxon>Pseudomonadota</taxon>
        <taxon>Alphaproteobacteria</taxon>
        <taxon>Rhodobacterales</taxon>
        <taxon>Paracoccaceae</taxon>
        <taxon>Vannielia</taxon>
    </lineage>
</organism>
<dbReference type="RefSeq" id="WP_074257941.1">
    <property type="nucleotide sequence ID" value="NZ_FSRL01000002.1"/>
</dbReference>
<protein>
    <submittedName>
        <fullName evidence="2">Uncharacterized protein</fullName>
    </submittedName>
</protein>
<evidence type="ECO:0000256" key="1">
    <source>
        <dbReference type="SAM" id="MobiDB-lite"/>
    </source>
</evidence>
<dbReference type="OrthoDB" id="9847856at2"/>
<proteinExistence type="predicted"/>
<dbReference type="AlphaFoldDB" id="A0A1N6IET5"/>
<gene>
    <name evidence="2" type="ORF">SAMN05444002_3785</name>
</gene>
<accession>A0A1N6IET5</accession>
<feature type="region of interest" description="Disordered" evidence="1">
    <location>
        <begin position="41"/>
        <end position="63"/>
    </location>
</feature>